<dbReference type="EMBL" id="JADCUA010000008">
    <property type="protein sequence ID" value="KAH9837779.1"/>
    <property type="molecule type" value="Genomic_DNA"/>
</dbReference>
<organism evidence="2 3">
    <name type="scientific">Rhodofomes roseus</name>
    <dbReference type="NCBI Taxonomy" id="34475"/>
    <lineage>
        <taxon>Eukaryota</taxon>
        <taxon>Fungi</taxon>
        <taxon>Dikarya</taxon>
        <taxon>Basidiomycota</taxon>
        <taxon>Agaricomycotina</taxon>
        <taxon>Agaricomycetes</taxon>
        <taxon>Polyporales</taxon>
        <taxon>Rhodofomes</taxon>
    </lineage>
</organism>
<dbReference type="SUPFAM" id="SSF52833">
    <property type="entry name" value="Thioredoxin-like"/>
    <property type="match status" value="1"/>
</dbReference>
<evidence type="ECO:0000313" key="3">
    <source>
        <dbReference type="Proteomes" id="UP000814176"/>
    </source>
</evidence>
<protein>
    <recommendedName>
        <fullName evidence="1">GST N-terminal domain-containing protein</fullName>
    </recommendedName>
</protein>
<accession>A0ABQ8KIF8</accession>
<reference evidence="2 3" key="1">
    <citation type="journal article" date="2021" name="Environ. Microbiol.">
        <title>Gene family expansions and transcriptome signatures uncover fungal adaptations to wood decay.</title>
        <authorList>
            <person name="Hage H."/>
            <person name="Miyauchi S."/>
            <person name="Viragh M."/>
            <person name="Drula E."/>
            <person name="Min B."/>
            <person name="Chaduli D."/>
            <person name="Navarro D."/>
            <person name="Favel A."/>
            <person name="Norest M."/>
            <person name="Lesage-Meessen L."/>
            <person name="Balint B."/>
            <person name="Merenyi Z."/>
            <person name="de Eugenio L."/>
            <person name="Morin E."/>
            <person name="Martinez A.T."/>
            <person name="Baldrian P."/>
            <person name="Stursova M."/>
            <person name="Martinez M.J."/>
            <person name="Novotny C."/>
            <person name="Magnuson J.K."/>
            <person name="Spatafora J.W."/>
            <person name="Maurice S."/>
            <person name="Pangilinan J."/>
            <person name="Andreopoulos W."/>
            <person name="LaButti K."/>
            <person name="Hundley H."/>
            <person name="Na H."/>
            <person name="Kuo A."/>
            <person name="Barry K."/>
            <person name="Lipzen A."/>
            <person name="Henrissat B."/>
            <person name="Riley R."/>
            <person name="Ahrendt S."/>
            <person name="Nagy L.G."/>
            <person name="Grigoriev I.V."/>
            <person name="Martin F."/>
            <person name="Rosso M.N."/>
        </authorList>
    </citation>
    <scope>NUCLEOTIDE SEQUENCE [LARGE SCALE GENOMIC DNA]</scope>
    <source>
        <strain evidence="2 3">CIRM-BRFM 1785</strain>
    </source>
</reference>
<dbReference type="GeneID" id="72000095"/>
<dbReference type="Pfam" id="PF13417">
    <property type="entry name" value="GST_N_3"/>
    <property type="match status" value="1"/>
</dbReference>
<dbReference type="InterPro" id="IPR004045">
    <property type="entry name" value="Glutathione_S-Trfase_N"/>
</dbReference>
<evidence type="ECO:0000313" key="2">
    <source>
        <dbReference type="EMBL" id="KAH9837779.1"/>
    </source>
</evidence>
<feature type="domain" description="GST N-terminal" evidence="1">
    <location>
        <begin position="12"/>
        <end position="102"/>
    </location>
</feature>
<name>A0ABQ8KIF8_9APHY</name>
<comment type="caution">
    <text evidence="2">The sequence shown here is derived from an EMBL/GenBank/DDBJ whole genome shotgun (WGS) entry which is preliminary data.</text>
</comment>
<dbReference type="InterPro" id="IPR036249">
    <property type="entry name" value="Thioredoxin-like_sf"/>
</dbReference>
<keyword evidence="3" id="KW-1185">Reference proteome</keyword>
<dbReference type="InterPro" id="IPR054416">
    <property type="entry name" value="GST_UstS-like_C"/>
</dbReference>
<dbReference type="PROSITE" id="PS50404">
    <property type="entry name" value="GST_NTER"/>
    <property type="match status" value="1"/>
</dbReference>
<gene>
    <name evidence="2" type="ORF">C8Q71DRAFT_560979</name>
</gene>
<dbReference type="Pfam" id="PF22041">
    <property type="entry name" value="GST_C_7"/>
    <property type="match status" value="1"/>
</dbReference>
<proteinExistence type="predicted"/>
<dbReference type="Gene3D" id="3.40.30.10">
    <property type="entry name" value="Glutaredoxin"/>
    <property type="match status" value="1"/>
</dbReference>
<dbReference type="RefSeq" id="XP_047779817.1">
    <property type="nucleotide sequence ID" value="XM_047919363.1"/>
</dbReference>
<evidence type="ECO:0000259" key="1">
    <source>
        <dbReference type="PROSITE" id="PS50404"/>
    </source>
</evidence>
<dbReference type="Gene3D" id="1.20.1050.10">
    <property type="match status" value="1"/>
</dbReference>
<dbReference type="Proteomes" id="UP000814176">
    <property type="component" value="Unassembled WGS sequence"/>
</dbReference>
<sequence>MVVKHEITLYDVRSTLNPPAWSPNVWKTRFILNYKRIAYTTCWLSYPDIGEVLPAVGVPPTRTQKPFYTVPSIVDQTDGLRIALSDSANIAMYLEKTHPLPPIFPEADPGVQLDYIDVIEAHVYAPMIFMTVPSTTRILEGRDLDYYLDSREEFLGIALEDMFPPHKQPAIWQSLEEGLDKLASLIDSLPRRGRHRRWLFSATDGPGYADFVLGAIFCWFEKAGPMGAWNRIRYRNGGKWEHLVEGLQPFSKVL</sequence>